<dbReference type="NCBIfam" id="TIGR01460">
    <property type="entry name" value="HAD-SF-IIA"/>
    <property type="match status" value="1"/>
</dbReference>
<dbReference type="EMBL" id="JBHTBF010000001">
    <property type="protein sequence ID" value="MFC7315534.1"/>
    <property type="molecule type" value="Genomic_DNA"/>
</dbReference>
<dbReference type="GeneID" id="79314501"/>
<reference evidence="1 2" key="1">
    <citation type="journal article" date="2019" name="Int. J. Syst. Evol. Microbiol.">
        <title>The Global Catalogue of Microorganisms (GCM) 10K type strain sequencing project: providing services to taxonomists for standard genome sequencing and annotation.</title>
        <authorList>
            <consortium name="The Broad Institute Genomics Platform"/>
            <consortium name="The Broad Institute Genome Sequencing Center for Infectious Disease"/>
            <person name="Wu L."/>
            <person name="Ma J."/>
        </authorList>
    </citation>
    <scope>NUCLEOTIDE SEQUENCE [LARGE SCALE GENOMIC DNA]</scope>
    <source>
        <strain evidence="1 2">PSR21</strain>
    </source>
</reference>
<dbReference type="Gene3D" id="3.40.50.1000">
    <property type="entry name" value="HAD superfamily/HAD-like"/>
    <property type="match status" value="2"/>
</dbReference>
<organism evidence="1 2">
    <name type="scientific">Halomarina halobia</name>
    <dbReference type="NCBI Taxonomy" id="3033386"/>
    <lineage>
        <taxon>Archaea</taxon>
        <taxon>Methanobacteriati</taxon>
        <taxon>Methanobacteriota</taxon>
        <taxon>Stenosarchaea group</taxon>
        <taxon>Halobacteria</taxon>
        <taxon>Halobacteriales</taxon>
        <taxon>Natronomonadaceae</taxon>
        <taxon>Halomarina</taxon>
    </lineage>
</organism>
<name>A0ABD6A697_9EURY</name>
<dbReference type="Pfam" id="PF13344">
    <property type="entry name" value="Hydrolase_6"/>
    <property type="match status" value="1"/>
</dbReference>
<sequence>MDYRGALVDLDGTVYRGGHLVPGAIDGLATLRERGIDVLFVTNNPTRSPASYASRLGDLGLDVSPERVLSAGAVTTSYLAEHHADERVFLIGSDGLREQLRERDLRLTDDPERADVVVTSHHYGFDYDDLAEGLWALRSAETFIGTDPDLTYPDADGRDLPGSGAITRAVGSVARREPDHVLGKPSRETLDLALDRLDHPPERCFVVGDRPDTDVALGRRGGMTTALVLSGSTRREHLPTLSHRPDHVIDDLSEVETVLKGDV</sequence>
<dbReference type="RefSeq" id="WP_276304936.1">
    <property type="nucleotide sequence ID" value="NZ_CP119992.1"/>
</dbReference>
<dbReference type="AlphaFoldDB" id="A0ABD6A697"/>
<keyword evidence="2" id="KW-1185">Reference proteome</keyword>
<dbReference type="Proteomes" id="UP001596547">
    <property type="component" value="Unassembled WGS sequence"/>
</dbReference>
<dbReference type="SUPFAM" id="SSF56784">
    <property type="entry name" value="HAD-like"/>
    <property type="match status" value="1"/>
</dbReference>
<dbReference type="PANTHER" id="PTHR19288:SF46">
    <property type="entry name" value="HALOACID DEHALOGENASE-LIKE HYDROLASE DOMAIN-CONTAINING PROTEIN 2"/>
    <property type="match status" value="1"/>
</dbReference>
<gene>
    <name evidence="1" type="ORF">ACFQPE_01815</name>
</gene>
<keyword evidence="1" id="KW-0378">Hydrolase</keyword>
<evidence type="ECO:0000313" key="1">
    <source>
        <dbReference type="EMBL" id="MFC7315534.1"/>
    </source>
</evidence>
<dbReference type="InterPro" id="IPR036412">
    <property type="entry name" value="HAD-like_sf"/>
</dbReference>
<protein>
    <submittedName>
        <fullName evidence="1">HAD-IIA family hydrolase</fullName>
    </submittedName>
</protein>
<dbReference type="Pfam" id="PF13242">
    <property type="entry name" value="Hydrolase_like"/>
    <property type="match status" value="1"/>
</dbReference>
<dbReference type="PANTHER" id="PTHR19288">
    <property type="entry name" value="4-NITROPHENYLPHOSPHATASE-RELATED"/>
    <property type="match status" value="1"/>
</dbReference>
<dbReference type="InterPro" id="IPR006357">
    <property type="entry name" value="HAD-SF_hydro_IIA"/>
</dbReference>
<comment type="caution">
    <text evidence="1">The sequence shown here is derived from an EMBL/GenBank/DDBJ whole genome shotgun (WGS) entry which is preliminary data.</text>
</comment>
<dbReference type="InterPro" id="IPR023214">
    <property type="entry name" value="HAD_sf"/>
</dbReference>
<dbReference type="GO" id="GO:0016787">
    <property type="term" value="F:hydrolase activity"/>
    <property type="evidence" value="ECO:0007669"/>
    <property type="project" value="UniProtKB-KW"/>
</dbReference>
<accession>A0ABD6A697</accession>
<evidence type="ECO:0000313" key="2">
    <source>
        <dbReference type="Proteomes" id="UP001596547"/>
    </source>
</evidence>
<proteinExistence type="predicted"/>